<reference evidence="2 3" key="1">
    <citation type="submission" date="2024-09" db="EMBL/GenBank/DDBJ databases">
        <authorList>
            <person name="Sun Q."/>
            <person name="Mori K."/>
        </authorList>
    </citation>
    <scope>NUCLEOTIDE SEQUENCE [LARGE SCALE GENOMIC DNA]</scope>
    <source>
        <strain evidence="2 3">CECT 7682</strain>
    </source>
</reference>
<gene>
    <name evidence="2" type="ORF">ACFFUR_12125</name>
</gene>
<comment type="caution">
    <text evidence="2">The sequence shown here is derived from an EMBL/GenBank/DDBJ whole genome shotgun (WGS) entry which is preliminary data.</text>
</comment>
<protein>
    <submittedName>
        <fullName evidence="2">Glycosyltransferase domain-containing protein</fullName>
    </submittedName>
</protein>
<keyword evidence="3" id="KW-1185">Reference proteome</keyword>
<evidence type="ECO:0000313" key="2">
    <source>
        <dbReference type="EMBL" id="MFB9212556.1"/>
    </source>
</evidence>
<feature type="domain" description="TOD1/MUCI70 glycosyltransferase-like" evidence="1">
    <location>
        <begin position="72"/>
        <end position="186"/>
    </location>
</feature>
<dbReference type="SUPFAM" id="SSF53448">
    <property type="entry name" value="Nucleotide-diphospho-sugar transferases"/>
    <property type="match status" value="1"/>
</dbReference>
<dbReference type="InterPro" id="IPR029044">
    <property type="entry name" value="Nucleotide-diphossugar_trans"/>
</dbReference>
<organism evidence="2 3">
    <name type="scientific">Echinicola jeungdonensis</name>
    <dbReference type="NCBI Taxonomy" id="709343"/>
    <lineage>
        <taxon>Bacteria</taxon>
        <taxon>Pseudomonadati</taxon>
        <taxon>Bacteroidota</taxon>
        <taxon>Cytophagia</taxon>
        <taxon>Cytophagales</taxon>
        <taxon>Cyclobacteriaceae</taxon>
        <taxon>Echinicola</taxon>
    </lineage>
</organism>
<evidence type="ECO:0000313" key="3">
    <source>
        <dbReference type="Proteomes" id="UP001589654"/>
    </source>
</evidence>
<dbReference type="Pfam" id="PF04765">
    <property type="entry name" value="TOD1_MUCI70"/>
    <property type="match status" value="1"/>
</dbReference>
<name>A0ABV5J6U9_9BACT</name>
<sequence length="241" mass="28191">MNNKLIYSIVTNNYDTVKPAIKHPDFDFWLFTDNEDLKVPGWETKPLPKAENPIRQQRGIKINSCLHTADYKVTIYMDANIEIIKDPAEFLAKHYKGGFLTTKHPKRFSVQEESEEILRKNKDLPSSISKTLGYAEEIGFKDEQGLFETMIIVRDKSTEVAKLEKQWSHILENYSHRDQLSLPIASFLTGVKIDVIPRTETFKYMKRTRGHNISWKFRKNGHQKKFQISNIWHQLKLKLGV</sequence>
<dbReference type="InterPro" id="IPR048354">
    <property type="entry name" value="TOD1_MUCI70_glycTrfase_dom"/>
</dbReference>
<dbReference type="RefSeq" id="WP_290249386.1">
    <property type="nucleotide sequence ID" value="NZ_JAUFQT010000002.1"/>
</dbReference>
<proteinExistence type="predicted"/>
<accession>A0ABV5J6U9</accession>
<evidence type="ECO:0000259" key="1">
    <source>
        <dbReference type="Pfam" id="PF04765"/>
    </source>
</evidence>
<dbReference type="Proteomes" id="UP001589654">
    <property type="component" value="Unassembled WGS sequence"/>
</dbReference>
<dbReference type="EMBL" id="JBHMEW010000062">
    <property type="protein sequence ID" value="MFB9212556.1"/>
    <property type="molecule type" value="Genomic_DNA"/>
</dbReference>